<sequence length="152" mass="17040">MGNFKIIHDLMVEVGPLLEALEISEYAEAKTWTVLLEDFLIILESDEDNNILHISTILASPAPEARRDTYLSALRYSGEQQAENNYRVGLVEKDGDLALIKTEYTNNLDKNKLYTTLKGFLSEASKLNLMIETTPRPQISLTENAGEIILPA</sequence>
<organism evidence="1 2">
    <name type="scientific">Pseudovibrio ascidiaceicola</name>
    <dbReference type="NCBI Taxonomy" id="285279"/>
    <lineage>
        <taxon>Bacteria</taxon>
        <taxon>Pseudomonadati</taxon>
        <taxon>Pseudomonadota</taxon>
        <taxon>Alphaproteobacteria</taxon>
        <taxon>Hyphomicrobiales</taxon>
        <taxon>Stappiaceae</taxon>
        <taxon>Pseudovibrio</taxon>
    </lineage>
</organism>
<name>A0A1I4FDZ3_9HYPH</name>
<reference evidence="1 2" key="1">
    <citation type="submission" date="2016-10" db="EMBL/GenBank/DDBJ databases">
        <authorList>
            <person name="Varghese N."/>
            <person name="Submissions S."/>
        </authorList>
    </citation>
    <scope>NUCLEOTIDE SEQUENCE [LARGE SCALE GENOMIC DNA]</scope>
    <source>
        <strain evidence="1 2">DSM 16392</strain>
    </source>
</reference>
<evidence type="ECO:0000313" key="1">
    <source>
        <dbReference type="EMBL" id="SFL15056.1"/>
    </source>
</evidence>
<protein>
    <submittedName>
        <fullName evidence="1">Tir chaperone protein (CesT) family protein</fullName>
    </submittedName>
</protein>
<accession>A0A1I4FDZ3</accession>
<proteinExistence type="predicted"/>
<gene>
    <name evidence="1" type="ORF">SAMN04488518_11850</name>
</gene>
<dbReference type="EMBL" id="FOSK01000018">
    <property type="protein sequence ID" value="SFL15056.1"/>
    <property type="molecule type" value="Genomic_DNA"/>
</dbReference>
<dbReference type="Pfam" id="PF05932">
    <property type="entry name" value="CesT"/>
    <property type="match status" value="1"/>
</dbReference>
<dbReference type="SUPFAM" id="SSF69635">
    <property type="entry name" value="Type III secretory system chaperone-like"/>
    <property type="match status" value="1"/>
</dbReference>
<keyword evidence="2" id="KW-1185">Reference proteome</keyword>
<dbReference type="Gene3D" id="3.30.1460.10">
    <property type="match status" value="1"/>
</dbReference>
<dbReference type="InterPro" id="IPR010261">
    <property type="entry name" value="Tir_chaperone"/>
</dbReference>
<dbReference type="Proteomes" id="UP000199598">
    <property type="component" value="Unassembled WGS sequence"/>
</dbReference>
<dbReference type="RefSeq" id="WP_093523768.1">
    <property type="nucleotide sequence ID" value="NZ_FOSK01000018.1"/>
</dbReference>
<comment type="caution">
    <text evidence="1">The sequence shown here is derived from an EMBL/GenBank/DDBJ whole genome shotgun (WGS) entry which is preliminary data.</text>
</comment>
<evidence type="ECO:0000313" key="2">
    <source>
        <dbReference type="Proteomes" id="UP000199598"/>
    </source>
</evidence>
<dbReference type="CDD" id="cd16364">
    <property type="entry name" value="T3SC_I-like"/>
    <property type="match status" value="1"/>
</dbReference>